<dbReference type="PANTHER" id="PTHR16631">
    <property type="entry name" value="GLUCAN 1,3-BETA-GLUCOSIDASE"/>
    <property type="match status" value="1"/>
</dbReference>
<evidence type="ECO:0000256" key="13">
    <source>
        <dbReference type="ARBA" id="ARBA00037649"/>
    </source>
</evidence>
<evidence type="ECO:0000256" key="9">
    <source>
        <dbReference type="ARBA" id="ARBA00023180"/>
    </source>
</evidence>
<evidence type="ECO:0000313" key="17">
    <source>
        <dbReference type="Proteomes" id="UP000323824"/>
    </source>
</evidence>
<dbReference type="GO" id="GO:0009986">
    <property type="term" value="C:cell surface"/>
    <property type="evidence" value="ECO:0007669"/>
    <property type="project" value="TreeGrafter"/>
</dbReference>
<keyword evidence="10" id="KW-0119">Carbohydrate metabolism</keyword>
<evidence type="ECO:0000256" key="6">
    <source>
        <dbReference type="ARBA" id="ARBA00022729"/>
    </source>
</evidence>
<keyword evidence="8" id="KW-0472">Membrane</keyword>
<proteinExistence type="predicted"/>
<reference evidence="16 17" key="1">
    <citation type="submission" date="2019-02" db="EMBL/GenBank/DDBJ databases">
        <authorList>
            <person name="Fomenkov A."/>
            <person name="Dubinina G."/>
            <person name="Grabovich M."/>
            <person name="Vincze T."/>
            <person name="Roberts R.J."/>
        </authorList>
    </citation>
    <scope>NUCLEOTIDE SEQUENCE [LARGE SCALE GENOMIC DNA]</scope>
    <source>
        <strain evidence="16 17">P</strain>
    </source>
</reference>
<evidence type="ECO:0000256" key="4">
    <source>
        <dbReference type="ARBA" id="ARBA00022512"/>
    </source>
</evidence>
<evidence type="ECO:0000256" key="15">
    <source>
        <dbReference type="ARBA" id="ARBA00043078"/>
    </source>
</evidence>
<gene>
    <name evidence="16" type="ORF">EW093_06800</name>
</gene>
<keyword evidence="12" id="KW-0624">Polysaccharide degradation</keyword>
<evidence type="ECO:0000256" key="7">
    <source>
        <dbReference type="ARBA" id="ARBA00022801"/>
    </source>
</evidence>
<dbReference type="GO" id="GO:0005886">
    <property type="term" value="C:plasma membrane"/>
    <property type="evidence" value="ECO:0007669"/>
    <property type="project" value="UniProtKB-SubCell"/>
</dbReference>
<evidence type="ECO:0000256" key="14">
    <source>
        <dbReference type="ARBA" id="ARBA00042373"/>
    </source>
</evidence>
<keyword evidence="4" id="KW-0134">Cell wall</keyword>
<evidence type="ECO:0000256" key="2">
    <source>
        <dbReference type="ARBA" id="ARBA00004236"/>
    </source>
</evidence>
<accession>A0A5C1QE74</accession>
<evidence type="ECO:0000256" key="1">
    <source>
        <dbReference type="ARBA" id="ARBA00004191"/>
    </source>
</evidence>
<evidence type="ECO:0000256" key="12">
    <source>
        <dbReference type="ARBA" id="ARBA00023326"/>
    </source>
</evidence>
<evidence type="ECO:0000256" key="5">
    <source>
        <dbReference type="ARBA" id="ARBA00022525"/>
    </source>
</evidence>
<dbReference type="AlphaFoldDB" id="A0A5C1QE74"/>
<evidence type="ECO:0000256" key="3">
    <source>
        <dbReference type="ARBA" id="ARBA00022475"/>
    </source>
</evidence>
<protein>
    <recommendedName>
        <fullName evidence="15">Endo-1,3-beta-glucanase btgC</fullName>
    </recommendedName>
    <alternativeName>
        <fullName evidence="14">Laminarinase btgC</fullName>
    </alternativeName>
</protein>
<name>A0A5C1QE74_9SPIO</name>
<comment type="subcellular location">
    <subcellularLocation>
        <location evidence="2">Cell membrane</location>
    </subcellularLocation>
    <subcellularLocation>
        <location evidence="1">Secreted</location>
        <location evidence="1">Cell wall</location>
    </subcellularLocation>
</comment>
<dbReference type="Gene3D" id="3.20.20.80">
    <property type="entry name" value="Glycosidases"/>
    <property type="match status" value="1"/>
</dbReference>
<dbReference type="GO" id="GO:0071555">
    <property type="term" value="P:cell wall organization"/>
    <property type="evidence" value="ECO:0007669"/>
    <property type="project" value="UniProtKB-KW"/>
</dbReference>
<dbReference type="PANTHER" id="PTHR16631:SF17">
    <property type="entry name" value="GLUCAN ENDO-1,3-BETA-GLUCOSIDASE BTGC"/>
    <property type="match status" value="1"/>
</dbReference>
<keyword evidence="11" id="KW-0961">Cell wall biogenesis/degradation</keyword>
<dbReference type="InterPro" id="IPR050732">
    <property type="entry name" value="Beta-glucan_modifiers"/>
</dbReference>
<dbReference type="InterPro" id="IPR000490">
    <property type="entry name" value="Glyco_hydro_17"/>
</dbReference>
<sequence>MAYKNSICYSGYRKGQAPGALSPSYDEIKEDLLILKDNWGYLRLYDCTPHASTVLEVIEKESFDFKVMLGTYITAEVSNPNCPWGAIYSKEKLESNKIKNRKEIERAIELGNLYPEIIFSISVGNEATVDWSDHLVPVESVIEYAKMVKKGTKQPVTFCENYVPWMDKLEPLVRVLDFISIHTYPVWEYKSIDQAMDYTKENYYGVANRYPDTPVIITEAGWATNSNGRGIEPENVNQELQARYCRELVTWSKQNKILTFLFEAFDEEWKGSSEPLEPEKHWGLYSIERKPKLVINELF</sequence>
<keyword evidence="3" id="KW-1003">Cell membrane</keyword>
<keyword evidence="5" id="KW-0964">Secreted</keyword>
<dbReference type="GO" id="GO:0005576">
    <property type="term" value="C:extracellular region"/>
    <property type="evidence" value="ECO:0007669"/>
    <property type="project" value="TreeGrafter"/>
</dbReference>
<keyword evidence="9" id="KW-0325">Glycoprotein</keyword>
<dbReference type="Proteomes" id="UP000323824">
    <property type="component" value="Chromosome"/>
</dbReference>
<keyword evidence="6" id="KW-0732">Signal</keyword>
<dbReference type="SUPFAM" id="SSF51445">
    <property type="entry name" value="(Trans)glycosidases"/>
    <property type="match status" value="1"/>
</dbReference>
<evidence type="ECO:0000313" key="16">
    <source>
        <dbReference type="EMBL" id="QEN06363.1"/>
    </source>
</evidence>
<dbReference type="GO" id="GO:0042973">
    <property type="term" value="F:glucan endo-1,3-beta-D-glucosidase activity"/>
    <property type="evidence" value="ECO:0007669"/>
    <property type="project" value="TreeGrafter"/>
</dbReference>
<dbReference type="EMBL" id="CP035807">
    <property type="protein sequence ID" value="QEN06363.1"/>
    <property type="molecule type" value="Genomic_DNA"/>
</dbReference>
<evidence type="ECO:0000256" key="8">
    <source>
        <dbReference type="ARBA" id="ARBA00023136"/>
    </source>
</evidence>
<dbReference type="GO" id="GO:0000272">
    <property type="term" value="P:polysaccharide catabolic process"/>
    <property type="evidence" value="ECO:0007669"/>
    <property type="project" value="UniProtKB-KW"/>
</dbReference>
<comment type="function">
    <text evidence="13">Glucanases play a role in cell expansion during growth, in cell-cell fusion during mating, and in spore release during sporulation. This enzyme may be involved in beta-glucan degradation. Active on laminarin and lichenan.</text>
</comment>
<dbReference type="InterPro" id="IPR017853">
    <property type="entry name" value="GH"/>
</dbReference>
<reference evidence="16 17" key="2">
    <citation type="submission" date="2019-09" db="EMBL/GenBank/DDBJ databases">
        <title>Complete Genome Sequence and Methylome Analysis of free living Spirochaetas.</title>
        <authorList>
            <person name="Leshcheva N."/>
            <person name="Mikheeva N."/>
        </authorList>
    </citation>
    <scope>NUCLEOTIDE SEQUENCE [LARGE SCALE GENOMIC DNA]</scope>
    <source>
        <strain evidence="16 17">P</strain>
    </source>
</reference>
<dbReference type="Pfam" id="PF00332">
    <property type="entry name" value="Glyco_hydro_17"/>
    <property type="match status" value="1"/>
</dbReference>
<evidence type="ECO:0000256" key="10">
    <source>
        <dbReference type="ARBA" id="ARBA00023277"/>
    </source>
</evidence>
<dbReference type="KEGG" id="sper:EW093_06800"/>
<evidence type="ECO:0000256" key="11">
    <source>
        <dbReference type="ARBA" id="ARBA00023316"/>
    </source>
</evidence>
<dbReference type="OrthoDB" id="9806824at2"/>
<keyword evidence="17" id="KW-1185">Reference proteome</keyword>
<keyword evidence="7 16" id="KW-0378">Hydrolase</keyword>
<organism evidence="16 17">
    <name type="scientific">Thiospirochaeta perfilievii</name>
    <dbReference type="NCBI Taxonomy" id="252967"/>
    <lineage>
        <taxon>Bacteria</taxon>
        <taxon>Pseudomonadati</taxon>
        <taxon>Spirochaetota</taxon>
        <taxon>Spirochaetia</taxon>
        <taxon>Spirochaetales</taxon>
        <taxon>Spirochaetaceae</taxon>
        <taxon>Thiospirochaeta</taxon>
    </lineage>
</organism>